<evidence type="ECO:0000256" key="1">
    <source>
        <dbReference type="ARBA" id="ARBA00004651"/>
    </source>
</evidence>
<evidence type="ECO:0000256" key="4">
    <source>
        <dbReference type="ARBA" id="ARBA00022475"/>
    </source>
</evidence>
<dbReference type="GO" id="GO:0015385">
    <property type="term" value="F:sodium:proton antiporter activity"/>
    <property type="evidence" value="ECO:0007669"/>
    <property type="project" value="TreeGrafter"/>
</dbReference>
<reference evidence="11" key="1">
    <citation type="submission" date="2017-08" db="EMBL/GenBank/DDBJ databases">
        <authorList>
            <person name="Varghese N."/>
            <person name="Submissions S."/>
        </authorList>
    </citation>
    <scope>NUCLEOTIDE SEQUENCE [LARGE SCALE GENOMIC DNA]</scope>
    <source>
        <strain evidence="11">DSM 23173</strain>
    </source>
</reference>
<keyword evidence="4 8" id="KW-1003">Cell membrane</keyword>
<dbReference type="PANTHER" id="PTHR34702">
    <property type="entry name" value="NA(+)/H(+) ANTIPORTER SUBUNIT F1"/>
    <property type="match status" value="1"/>
</dbReference>
<comment type="similarity">
    <text evidence="2 8">Belongs to the CPA3 antiporters (TC 2.A.63) subunit F family.</text>
</comment>
<keyword evidence="8" id="KW-0406">Ion transport</keyword>
<keyword evidence="8" id="KW-0050">Antiport</keyword>
<dbReference type="PANTHER" id="PTHR34702:SF1">
    <property type="entry name" value="NA(+)_H(+) ANTIPORTER SUBUNIT F"/>
    <property type="match status" value="1"/>
</dbReference>
<keyword evidence="3 8" id="KW-0813">Transport</keyword>
<dbReference type="GO" id="GO:0005886">
    <property type="term" value="C:plasma membrane"/>
    <property type="evidence" value="ECO:0007669"/>
    <property type="project" value="UniProtKB-SubCell"/>
</dbReference>
<evidence type="ECO:0000256" key="7">
    <source>
        <dbReference type="ARBA" id="ARBA00023136"/>
    </source>
</evidence>
<gene>
    <name evidence="10" type="ORF">SAMN05878391_2212</name>
</gene>
<evidence type="ECO:0000313" key="11">
    <source>
        <dbReference type="Proteomes" id="UP000219412"/>
    </source>
</evidence>
<proteinExistence type="inferred from homology"/>
<evidence type="ECO:0000256" key="8">
    <source>
        <dbReference type="PIRNR" id="PIRNR028784"/>
    </source>
</evidence>
<keyword evidence="6 9" id="KW-1133">Transmembrane helix</keyword>
<dbReference type="Pfam" id="PF04066">
    <property type="entry name" value="MrpF_PhaF"/>
    <property type="match status" value="1"/>
</dbReference>
<dbReference type="RefSeq" id="WP_097042074.1">
    <property type="nucleotide sequence ID" value="NZ_OBQF01000006.1"/>
</dbReference>
<keyword evidence="7 8" id="KW-0472">Membrane</keyword>
<feature type="transmembrane region" description="Helical" evidence="9">
    <location>
        <begin position="6"/>
        <end position="25"/>
    </location>
</feature>
<keyword evidence="5 9" id="KW-0812">Transmembrane</keyword>
<organism evidence="10 11">
    <name type="scientific">Salinicoccus kekensis</name>
    <dbReference type="NCBI Taxonomy" id="714307"/>
    <lineage>
        <taxon>Bacteria</taxon>
        <taxon>Bacillati</taxon>
        <taxon>Bacillota</taxon>
        <taxon>Bacilli</taxon>
        <taxon>Bacillales</taxon>
        <taxon>Staphylococcaceae</taxon>
        <taxon>Salinicoccus</taxon>
    </lineage>
</organism>
<evidence type="ECO:0000256" key="6">
    <source>
        <dbReference type="ARBA" id="ARBA00022989"/>
    </source>
</evidence>
<evidence type="ECO:0000256" key="3">
    <source>
        <dbReference type="ARBA" id="ARBA00022448"/>
    </source>
</evidence>
<evidence type="ECO:0000256" key="5">
    <source>
        <dbReference type="ARBA" id="ARBA00022692"/>
    </source>
</evidence>
<dbReference type="EMBL" id="OBQF01000006">
    <property type="protein sequence ID" value="SOC44123.1"/>
    <property type="molecule type" value="Genomic_DNA"/>
</dbReference>
<protein>
    <submittedName>
        <fullName evidence="10">Multisubunit sodium/proton antiporter MrpF subunit</fullName>
    </submittedName>
</protein>
<feature type="transmembrane region" description="Helical" evidence="9">
    <location>
        <begin position="37"/>
        <end position="56"/>
    </location>
</feature>
<comment type="subcellular location">
    <subcellularLocation>
        <location evidence="1 8">Cell membrane</location>
        <topology evidence="1 8">Multi-pass membrane protein</topology>
    </subcellularLocation>
</comment>
<name>A0A285UQT1_9STAP</name>
<evidence type="ECO:0000256" key="9">
    <source>
        <dbReference type="SAM" id="Phobius"/>
    </source>
</evidence>
<sequence length="99" mass="10809">MTTFLQIVILTSGIIFALSLVGLSYRIIVGPTLHDKIVALDAFGVMLMGMIAITAITLGSVYFIPIILLIGTLAFLSTITFAKYLERNVIIDDDRDSDE</sequence>
<dbReference type="OrthoDB" id="9799958at2"/>
<evidence type="ECO:0000313" key="10">
    <source>
        <dbReference type="EMBL" id="SOC44123.1"/>
    </source>
</evidence>
<dbReference type="AlphaFoldDB" id="A0A285UQT1"/>
<dbReference type="InterPro" id="IPR007208">
    <property type="entry name" value="MrpF/PhaF-like"/>
</dbReference>
<dbReference type="PIRSF" id="PIRSF028784">
    <property type="entry name" value="MrpF"/>
    <property type="match status" value="1"/>
</dbReference>
<evidence type="ECO:0000256" key="2">
    <source>
        <dbReference type="ARBA" id="ARBA00009212"/>
    </source>
</evidence>
<accession>A0A285UQT1</accession>
<dbReference type="NCBIfam" id="NF009248">
    <property type="entry name" value="PRK12600.1"/>
    <property type="match status" value="1"/>
</dbReference>
<dbReference type="Proteomes" id="UP000219412">
    <property type="component" value="Unassembled WGS sequence"/>
</dbReference>
<keyword evidence="11" id="KW-1185">Reference proteome</keyword>